<feature type="transmembrane region" description="Helical" evidence="7">
    <location>
        <begin position="27"/>
        <end position="47"/>
    </location>
</feature>
<comment type="subcellular location">
    <subcellularLocation>
        <location evidence="1 7">Membrane</location>
        <topology evidence="1 7">Multi-pass membrane protein</topology>
    </subcellularLocation>
</comment>
<evidence type="ECO:0000256" key="4">
    <source>
        <dbReference type="ARBA" id="ARBA00022692"/>
    </source>
</evidence>
<dbReference type="InterPro" id="IPR037185">
    <property type="entry name" value="EmrE-like"/>
</dbReference>
<feature type="transmembrane region" description="Helical" evidence="7">
    <location>
        <begin position="273"/>
        <end position="294"/>
    </location>
</feature>
<dbReference type="Pfam" id="PF16913">
    <property type="entry name" value="PUNUT"/>
    <property type="match status" value="1"/>
</dbReference>
<dbReference type="PANTHER" id="PTHR31376:SF8">
    <property type="entry name" value="PURINE PERMEASE-RELATED"/>
    <property type="match status" value="1"/>
</dbReference>
<sequence>MDEEAIDITGKKQQQQPPIKKNKSMKLILLLLNCSLVCFGQISGPLLLRLYYMHGGKRIWLTSWLQTAAFPLLLIPPLLSRARDRAHDQSQSTNQAIASNFLLSPKLLIASVFMGLIAGLDSYLFGLGLRYLPVSTSSILTSTQLAFTAVFSLLLVKQKFTPFSVNSVVLMTLGAVILAFHTNSDRPNGVSNGEYFLGFFMTLGAAALLGFMLPLVELSYSKACKAITYDLVLQVQFLVSMVATIFCTIGMIINKDFQMTREAREYELGEGKYYMVIALAAIGMQCLLVGNLGVVFCSTALFSGVLLALLLPLQQIFAVIFFHERFNAEKGMSLALSLWGFVSYFYGEYNLIKKQKQAPPMTQIP</sequence>
<keyword evidence="9" id="KW-1185">Reference proteome</keyword>
<organism evidence="8 9">
    <name type="scientific">Coptis chinensis</name>
    <dbReference type="NCBI Taxonomy" id="261450"/>
    <lineage>
        <taxon>Eukaryota</taxon>
        <taxon>Viridiplantae</taxon>
        <taxon>Streptophyta</taxon>
        <taxon>Embryophyta</taxon>
        <taxon>Tracheophyta</taxon>
        <taxon>Spermatophyta</taxon>
        <taxon>Magnoliopsida</taxon>
        <taxon>Ranunculales</taxon>
        <taxon>Ranunculaceae</taxon>
        <taxon>Coptidoideae</taxon>
        <taxon>Coptis</taxon>
    </lineage>
</organism>
<reference evidence="8 9" key="1">
    <citation type="submission" date="2020-10" db="EMBL/GenBank/DDBJ databases">
        <title>The Coptis chinensis genome and diversification of protoberbering-type alkaloids.</title>
        <authorList>
            <person name="Wang B."/>
            <person name="Shu S."/>
            <person name="Song C."/>
            <person name="Liu Y."/>
        </authorList>
    </citation>
    <scope>NUCLEOTIDE SEQUENCE [LARGE SCALE GENOMIC DNA]</scope>
    <source>
        <strain evidence="8">HL-2020</strain>
        <tissue evidence="8">Leaf</tissue>
    </source>
</reference>
<evidence type="ECO:0000256" key="7">
    <source>
        <dbReference type="RuleBase" id="RU368015"/>
    </source>
</evidence>
<dbReference type="GO" id="GO:0005345">
    <property type="term" value="F:purine nucleobase transmembrane transporter activity"/>
    <property type="evidence" value="ECO:0007669"/>
    <property type="project" value="UniProtKB-UniRule"/>
</dbReference>
<evidence type="ECO:0000313" key="9">
    <source>
        <dbReference type="Proteomes" id="UP000631114"/>
    </source>
</evidence>
<comment type="similarity">
    <text evidence="2 7">Belongs to the purine permeases (TC 2.A.7.14) family.</text>
</comment>
<evidence type="ECO:0000256" key="5">
    <source>
        <dbReference type="ARBA" id="ARBA00022989"/>
    </source>
</evidence>
<feature type="transmembrane region" description="Helical" evidence="7">
    <location>
        <begin position="334"/>
        <end position="352"/>
    </location>
</feature>
<protein>
    <recommendedName>
        <fullName evidence="7">Probable purine permease</fullName>
    </recommendedName>
</protein>
<keyword evidence="6 7" id="KW-0472">Membrane</keyword>
<dbReference type="Gene3D" id="1.10.3730.20">
    <property type="match status" value="1"/>
</dbReference>
<dbReference type="Proteomes" id="UP000631114">
    <property type="component" value="Unassembled WGS sequence"/>
</dbReference>
<evidence type="ECO:0000256" key="1">
    <source>
        <dbReference type="ARBA" id="ARBA00004141"/>
    </source>
</evidence>
<dbReference type="GO" id="GO:0016020">
    <property type="term" value="C:membrane"/>
    <property type="evidence" value="ECO:0007669"/>
    <property type="project" value="UniProtKB-SubCell"/>
</dbReference>
<evidence type="ECO:0000256" key="2">
    <source>
        <dbReference type="ARBA" id="ARBA00006213"/>
    </source>
</evidence>
<feature type="transmembrane region" description="Helical" evidence="7">
    <location>
        <begin position="163"/>
        <end position="183"/>
    </location>
</feature>
<comment type="caution">
    <text evidence="8">The sequence shown here is derived from an EMBL/GenBank/DDBJ whole genome shotgun (WGS) entry which is preliminary data.</text>
</comment>
<dbReference type="AlphaFoldDB" id="A0A835I042"/>
<feature type="transmembrane region" description="Helical" evidence="7">
    <location>
        <begin position="132"/>
        <end position="156"/>
    </location>
</feature>
<evidence type="ECO:0000313" key="8">
    <source>
        <dbReference type="EMBL" id="KAF9608219.1"/>
    </source>
</evidence>
<accession>A0A835I042</accession>
<evidence type="ECO:0000256" key="3">
    <source>
        <dbReference type="ARBA" id="ARBA00022448"/>
    </source>
</evidence>
<keyword evidence="3 7" id="KW-0813">Transport</keyword>
<feature type="transmembrane region" description="Helical" evidence="7">
    <location>
        <begin position="228"/>
        <end position="253"/>
    </location>
</feature>
<keyword evidence="4 7" id="KW-0812">Transmembrane</keyword>
<gene>
    <name evidence="8" type="ORF">IFM89_008174</name>
</gene>
<feature type="transmembrane region" description="Helical" evidence="7">
    <location>
        <begin position="59"/>
        <end position="79"/>
    </location>
</feature>
<dbReference type="SUPFAM" id="SSF103481">
    <property type="entry name" value="Multidrug resistance efflux transporter EmrE"/>
    <property type="match status" value="1"/>
</dbReference>
<evidence type="ECO:0000256" key="6">
    <source>
        <dbReference type="ARBA" id="ARBA00023136"/>
    </source>
</evidence>
<name>A0A835I042_9MAGN</name>
<feature type="transmembrane region" description="Helical" evidence="7">
    <location>
        <begin position="195"/>
        <end position="216"/>
    </location>
</feature>
<feature type="transmembrane region" description="Helical" evidence="7">
    <location>
        <begin position="301"/>
        <end position="322"/>
    </location>
</feature>
<keyword evidence="5 7" id="KW-1133">Transmembrane helix</keyword>
<dbReference type="EMBL" id="JADFTS010000004">
    <property type="protein sequence ID" value="KAF9608219.1"/>
    <property type="molecule type" value="Genomic_DNA"/>
</dbReference>
<dbReference type="OrthoDB" id="1865379at2759"/>
<dbReference type="GO" id="GO:0015211">
    <property type="term" value="F:purine nucleoside transmembrane transporter activity"/>
    <property type="evidence" value="ECO:0007669"/>
    <property type="project" value="UniProtKB-UniRule"/>
</dbReference>
<dbReference type="PANTHER" id="PTHR31376">
    <property type="entry name" value="OS09G0467300 PROTEIN-RELATED"/>
    <property type="match status" value="1"/>
</dbReference>
<proteinExistence type="inferred from homology"/>
<dbReference type="InterPro" id="IPR030182">
    <property type="entry name" value="PUP_plant"/>
</dbReference>
<feature type="transmembrane region" description="Helical" evidence="7">
    <location>
        <begin position="100"/>
        <end position="120"/>
    </location>
</feature>